<keyword evidence="3" id="KW-1185">Reference proteome</keyword>
<name>H2XPT6_CIOIN</name>
<reference evidence="3" key="1">
    <citation type="journal article" date="2002" name="Science">
        <title>The draft genome of Ciona intestinalis: insights into chordate and vertebrate origins.</title>
        <authorList>
            <person name="Dehal P."/>
            <person name="Satou Y."/>
            <person name="Campbell R.K."/>
            <person name="Chapman J."/>
            <person name="Degnan B."/>
            <person name="De Tomaso A."/>
            <person name="Davidson B."/>
            <person name="Di Gregorio A."/>
            <person name="Gelpke M."/>
            <person name="Goodstein D.M."/>
            <person name="Harafuji N."/>
            <person name="Hastings K.E."/>
            <person name="Ho I."/>
            <person name="Hotta K."/>
            <person name="Huang W."/>
            <person name="Kawashima T."/>
            <person name="Lemaire P."/>
            <person name="Martinez D."/>
            <person name="Meinertzhagen I.A."/>
            <person name="Necula S."/>
            <person name="Nonaka M."/>
            <person name="Putnam N."/>
            <person name="Rash S."/>
            <person name="Saiga H."/>
            <person name="Satake M."/>
            <person name="Terry A."/>
            <person name="Yamada L."/>
            <person name="Wang H.G."/>
            <person name="Awazu S."/>
            <person name="Azumi K."/>
            <person name="Boore J."/>
            <person name="Branno M."/>
            <person name="Chin-Bow S."/>
            <person name="DeSantis R."/>
            <person name="Doyle S."/>
            <person name="Francino P."/>
            <person name="Keys D.N."/>
            <person name="Haga S."/>
            <person name="Hayashi H."/>
            <person name="Hino K."/>
            <person name="Imai K.S."/>
            <person name="Inaba K."/>
            <person name="Kano S."/>
            <person name="Kobayashi K."/>
            <person name="Kobayashi M."/>
            <person name="Lee B.I."/>
            <person name="Makabe K.W."/>
            <person name="Manohar C."/>
            <person name="Matassi G."/>
            <person name="Medina M."/>
            <person name="Mochizuki Y."/>
            <person name="Mount S."/>
            <person name="Morishita T."/>
            <person name="Miura S."/>
            <person name="Nakayama A."/>
            <person name="Nishizaka S."/>
            <person name="Nomoto H."/>
            <person name="Ohta F."/>
            <person name="Oishi K."/>
            <person name="Rigoutsos I."/>
            <person name="Sano M."/>
            <person name="Sasaki A."/>
            <person name="Sasakura Y."/>
            <person name="Shoguchi E."/>
            <person name="Shin-i T."/>
            <person name="Spagnuolo A."/>
            <person name="Stainier D."/>
            <person name="Suzuki M.M."/>
            <person name="Tassy O."/>
            <person name="Takatori N."/>
            <person name="Tokuoka M."/>
            <person name="Yagi K."/>
            <person name="Yoshizaki F."/>
            <person name="Wada S."/>
            <person name="Zhang C."/>
            <person name="Hyatt P.D."/>
            <person name="Larimer F."/>
            <person name="Detter C."/>
            <person name="Doggett N."/>
            <person name="Glavina T."/>
            <person name="Hawkins T."/>
            <person name="Richardson P."/>
            <person name="Lucas S."/>
            <person name="Kohara Y."/>
            <person name="Levine M."/>
            <person name="Satoh N."/>
            <person name="Rokhsar D.S."/>
        </authorList>
    </citation>
    <scope>NUCLEOTIDE SEQUENCE [LARGE SCALE GENOMIC DNA]</scope>
</reference>
<dbReference type="GeneTree" id="ENSGT00390000001175"/>
<dbReference type="Pfam" id="PF01443">
    <property type="entry name" value="Viral_helicase1"/>
    <property type="match status" value="1"/>
</dbReference>
<dbReference type="InterPro" id="IPR027417">
    <property type="entry name" value="P-loop_NTPase"/>
</dbReference>
<gene>
    <name evidence="2" type="primary">LOC100178030</name>
</gene>
<dbReference type="InterPro" id="IPR027351">
    <property type="entry name" value="(+)RNA_virus_helicase_core_dom"/>
</dbReference>
<dbReference type="InParanoid" id="H2XPT6"/>
<feature type="domain" description="(+)RNA virus helicase C-terminal" evidence="1">
    <location>
        <begin position="75"/>
        <end position="170"/>
    </location>
</feature>
<evidence type="ECO:0000259" key="1">
    <source>
        <dbReference type="Pfam" id="PF01443"/>
    </source>
</evidence>
<organism evidence="2 3">
    <name type="scientific">Ciona intestinalis</name>
    <name type="common">Transparent sea squirt</name>
    <name type="synonym">Ascidia intestinalis</name>
    <dbReference type="NCBI Taxonomy" id="7719"/>
    <lineage>
        <taxon>Eukaryota</taxon>
        <taxon>Metazoa</taxon>
        <taxon>Chordata</taxon>
        <taxon>Tunicata</taxon>
        <taxon>Ascidiacea</taxon>
        <taxon>Phlebobranchia</taxon>
        <taxon>Cionidae</taxon>
        <taxon>Ciona</taxon>
    </lineage>
</organism>
<accession>H2XPT6</accession>
<evidence type="ECO:0000313" key="2">
    <source>
        <dbReference type="Ensembl" id="ENSCINP00000031670.1"/>
    </source>
</evidence>
<evidence type="ECO:0000313" key="3">
    <source>
        <dbReference type="Proteomes" id="UP000008144"/>
    </source>
</evidence>
<dbReference type="HOGENOM" id="CLU_1242569_0_0_1"/>
<sequence length="223" mass="25350">MSNPTLPQGKTTAISNIVNIHNSNVGNLTVPAKDAEPKPKQSVSSFKNSTRNFTVTQQYVDVKESVVRKEKVILHCHGFPGTGKSEIMRKLAEEFPYESNHELYIKWHIEFEDEGHDAQAQLQELVKSLFHSNLITEDAKQRVISDLQRNCAGSLAELLRETKISVLIIFEDVPLKTPKLLSDLLRSVDKIQENNVPFHVYMATRYQTVLENVESKKISSYRS</sequence>
<protein>
    <submittedName>
        <fullName evidence="2">Uncharacterized LOC100178030</fullName>
    </submittedName>
</protein>
<dbReference type="AlphaFoldDB" id="H2XPT6"/>
<reference evidence="2" key="2">
    <citation type="submission" date="2025-08" db="UniProtKB">
        <authorList>
            <consortium name="Ensembl"/>
        </authorList>
    </citation>
    <scope>IDENTIFICATION</scope>
</reference>
<dbReference type="Proteomes" id="UP000008144">
    <property type="component" value="Unassembled WGS sequence"/>
</dbReference>
<dbReference type="Ensembl" id="ENSCINT00000033110.1">
    <property type="protein sequence ID" value="ENSCINP00000031670.1"/>
    <property type="gene ID" value="ENSCING00000022970.1"/>
</dbReference>
<reference evidence="2" key="3">
    <citation type="submission" date="2025-09" db="UniProtKB">
        <authorList>
            <consortium name="Ensembl"/>
        </authorList>
    </citation>
    <scope>IDENTIFICATION</scope>
</reference>
<dbReference type="SUPFAM" id="SSF52540">
    <property type="entry name" value="P-loop containing nucleoside triphosphate hydrolases"/>
    <property type="match status" value="1"/>
</dbReference>
<proteinExistence type="predicted"/>
<dbReference type="GO" id="GO:0005524">
    <property type="term" value="F:ATP binding"/>
    <property type="evidence" value="ECO:0007669"/>
    <property type="project" value="InterPro"/>
</dbReference>
<dbReference type="Gene3D" id="3.40.50.300">
    <property type="entry name" value="P-loop containing nucleotide triphosphate hydrolases"/>
    <property type="match status" value="1"/>
</dbReference>